<evidence type="ECO:0000313" key="2">
    <source>
        <dbReference type="Proteomes" id="UP000051530"/>
    </source>
</evidence>
<reference evidence="1 2" key="1">
    <citation type="submission" date="2015-07" db="EMBL/GenBank/DDBJ databases">
        <title>The genome of Pseudoloma neurophilia, a relevant intracellular parasite of the zebrafish.</title>
        <authorList>
            <person name="Ndikumana S."/>
            <person name="Pelin A."/>
            <person name="Sanders J."/>
            <person name="Corradi N."/>
        </authorList>
    </citation>
    <scope>NUCLEOTIDE SEQUENCE [LARGE SCALE GENOMIC DNA]</scope>
    <source>
        <strain evidence="1 2">MK1</strain>
    </source>
</reference>
<accession>A0A0R0LUT1</accession>
<proteinExistence type="predicted"/>
<dbReference type="AlphaFoldDB" id="A0A0R0LUT1"/>
<dbReference type="OrthoDB" id="2158148at2759"/>
<keyword evidence="2" id="KW-1185">Reference proteome</keyword>
<dbReference type="Proteomes" id="UP000051530">
    <property type="component" value="Unassembled WGS sequence"/>
</dbReference>
<evidence type="ECO:0000313" key="1">
    <source>
        <dbReference type="EMBL" id="KRH93126.1"/>
    </source>
</evidence>
<dbReference type="EMBL" id="LGUB01000479">
    <property type="protein sequence ID" value="KRH93126.1"/>
    <property type="molecule type" value="Genomic_DNA"/>
</dbReference>
<organism evidence="1 2">
    <name type="scientific">Pseudoloma neurophilia</name>
    <dbReference type="NCBI Taxonomy" id="146866"/>
    <lineage>
        <taxon>Eukaryota</taxon>
        <taxon>Fungi</taxon>
        <taxon>Fungi incertae sedis</taxon>
        <taxon>Microsporidia</taxon>
        <taxon>Pseudoloma</taxon>
    </lineage>
</organism>
<comment type="caution">
    <text evidence="1">The sequence shown here is derived from an EMBL/GenBank/DDBJ whole genome shotgun (WGS) entry which is preliminary data.</text>
</comment>
<gene>
    <name evidence="1" type="ORF">M153_14560002235</name>
</gene>
<name>A0A0R0LUT1_9MICR</name>
<sequence length="180" mass="21194">MSLNLEKIESVINNMDQKYDANFGDWIRNEENCKIIAYHLKKYVHLYPTHDFVVVLKWVVKDWTLRSIIILSKMMLISEIESEFETKIDILQGLIHTWHPAFVAEFIISTCKILDESIKTTYIRNIIENFTTDRVQNILKEIGDKMGSDFKESILCEHTTNSQKPKKQKKKQLIDAFNII</sequence>
<dbReference type="VEuPathDB" id="MicrosporidiaDB:M153_14560002235"/>
<protein>
    <submittedName>
        <fullName evidence="1">Uncharacterized protein</fullName>
    </submittedName>
</protein>